<dbReference type="PANTHER" id="PTHR31087">
    <property type="match status" value="1"/>
</dbReference>
<dbReference type="InterPro" id="IPR038595">
    <property type="entry name" value="LOR_sf"/>
</dbReference>
<dbReference type="InterPro" id="IPR025659">
    <property type="entry name" value="Tubby-like_C"/>
</dbReference>
<dbReference type="EMBL" id="CAKMRJ010003334">
    <property type="protein sequence ID" value="CAH1432918.1"/>
    <property type="molecule type" value="Genomic_DNA"/>
</dbReference>
<proteinExistence type="inferred from homology"/>
<dbReference type="SUPFAM" id="SSF54518">
    <property type="entry name" value="Tubby C-terminal domain-like"/>
    <property type="match status" value="1"/>
</dbReference>
<dbReference type="InterPro" id="IPR007612">
    <property type="entry name" value="LOR"/>
</dbReference>
<evidence type="ECO:0000313" key="3">
    <source>
        <dbReference type="EMBL" id="CAH1432918.1"/>
    </source>
</evidence>
<dbReference type="AlphaFoldDB" id="A0AAU9N7B7"/>
<comment type="similarity">
    <text evidence="1">Belongs to the LOR family.</text>
</comment>
<organism evidence="3 4">
    <name type="scientific">Lactuca virosa</name>
    <dbReference type="NCBI Taxonomy" id="75947"/>
    <lineage>
        <taxon>Eukaryota</taxon>
        <taxon>Viridiplantae</taxon>
        <taxon>Streptophyta</taxon>
        <taxon>Embryophyta</taxon>
        <taxon>Tracheophyta</taxon>
        <taxon>Spermatophyta</taxon>
        <taxon>Magnoliopsida</taxon>
        <taxon>eudicotyledons</taxon>
        <taxon>Gunneridae</taxon>
        <taxon>Pentapetalae</taxon>
        <taxon>asterids</taxon>
        <taxon>campanulids</taxon>
        <taxon>Asterales</taxon>
        <taxon>Asteraceae</taxon>
        <taxon>Cichorioideae</taxon>
        <taxon>Cichorieae</taxon>
        <taxon>Lactucinae</taxon>
        <taxon>Lactuca</taxon>
    </lineage>
</organism>
<protein>
    <recommendedName>
        <fullName evidence="5">Protein FAR1-RELATED SEQUENCE</fullName>
    </recommendedName>
</protein>
<feature type="compositionally biased region" description="Low complexity" evidence="2">
    <location>
        <begin position="1"/>
        <end position="12"/>
    </location>
</feature>
<dbReference type="Proteomes" id="UP001157418">
    <property type="component" value="Unassembled WGS sequence"/>
</dbReference>
<name>A0AAU9N7B7_9ASTR</name>
<reference evidence="3 4" key="1">
    <citation type="submission" date="2022-01" db="EMBL/GenBank/DDBJ databases">
        <authorList>
            <person name="Xiong W."/>
            <person name="Schranz E."/>
        </authorList>
    </citation>
    <scope>NUCLEOTIDE SEQUENCE [LARGE SCALE GENOMIC DNA]</scope>
</reference>
<evidence type="ECO:0000256" key="1">
    <source>
        <dbReference type="ARBA" id="ARBA00005437"/>
    </source>
</evidence>
<feature type="compositionally biased region" description="Basic and acidic residues" evidence="2">
    <location>
        <begin position="14"/>
        <end position="26"/>
    </location>
</feature>
<evidence type="ECO:0000256" key="2">
    <source>
        <dbReference type="SAM" id="MobiDB-lite"/>
    </source>
</evidence>
<keyword evidence="4" id="KW-1185">Reference proteome</keyword>
<evidence type="ECO:0008006" key="5">
    <source>
        <dbReference type="Google" id="ProtNLM"/>
    </source>
</evidence>
<dbReference type="PANTHER" id="PTHR31087:SF144">
    <property type="entry name" value="TUBBY C-TERMINAL-LIKE DOMAIN-CONTAINING PROTEIN-RELATED"/>
    <property type="match status" value="1"/>
</dbReference>
<gene>
    <name evidence="3" type="ORF">LVIROSA_LOCUS19538</name>
</gene>
<feature type="region of interest" description="Disordered" evidence="2">
    <location>
        <begin position="1"/>
        <end position="26"/>
    </location>
</feature>
<accession>A0AAU9N7B7</accession>
<dbReference type="Gene3D" id="2.40.160.200">
    <property type="entry name" value="LURP1-related"/>
    <property type="match status" value="1"/>
</dbReference>
<sequence>MSSPYASSPCYSSDDDHSSKGTPDRVFKEPEYPVVIVDQKYCSNYPMELTFEKNGKVEDKFKISDEEGNVIFKASKKKSGKRIMVDETDAPVISFTTKHITMHRRRQAYKGDPHEHHRLFTVKKTRGFKSLRYDVFMTSNMTESTFNYRVYDNFKDGTSIIMAQDKSTILAKLHTEVTHKKEVKAEEKYSVSLSPNVDKAFVSALLIIREEHIKGQKTHNFRGTGASNRQPLAANSQPLAANVVSLNGRSKHKADTCTTTTTLSCSTLVVIPSSDVIEILKNHNAKIKMGVGMQKEEKGGKRS</sequence>
<comment type="caution">
    <text evidence="3">The sequence shown here is derived from an EMBL/GenBank/DDBJ whole genome shotgun (WGS) entry which is preliminary data.</text>
</comment>
<dbReference type="Pfam" id="PF04525">
    <property type="entry name" value="LOR"/>
    <property type="match status" value="1"/>
</dbReference>
<evidence type="ECO:0000313" key="4">
    <source>
        <dbReference type="Proteomes" id="UP001157418"/>
    </source>
</evidence>